<dbReference type="AlphaFoldDB" id="A0A8C2HQV9"/>
<evidence type="ECO:0000313" key="2">
    <source>
        <dbReference type="Proteomes" id="UP000694701"/>
    </source>
</evidence>
<dbReference type="Proteomes" id="UP000694701">
    <property type="component" value="Unplaced"/>
</dbReference>
<dbReference type="Pfam" id="PF12494">
    <property type="entry name" value="DUF3695"/>
    <property type="match status" value="1"/>
</dbReference>
<protein>
    <submittedName>
        <fullName evidence="1">Uncharacterized protein</fullName>
    </submittedName>
</protein>
<evidence type="ECO:0000313" key="1">
    <source>
        <dbReference type="Ensembl" id="ENSCCRP00020063343.1"/>
    </source>
</evidence>
<name>A0A8C2HQV9_CYPCA</name>
<reference evidence="1" key="1">
    <citation type="submission" date="2025-08" db="UniProtKB">
        <authorList>
            <consortium name="Ensembl"/>
        </authorList>
    </citation>
    <scope>IDENTIFICATION</scope>
</reference>
<dbReference type="InterPro" id="IPR022179">
    <property type="entry name" value="CFAP276"/>
</dbReference>
<organism evidence="1 2">
    <name type="scientific">Cyprinus carpio</name>
    <name type="common">Common carp</name>
    <dbReference type="NCBI Taxonomy" id="7962"/>
    <lineage>
        <taxon>Eukaryota</taxon>
        <taxon>Metazoa</taxon>
        <taxon>Chordata</taxon>
        <taxon>Craniata</taxon>
        <taxon>Vertebrata</taxon>
        <taxon>Euteleostomi</taxon>
        <taxon>Actinopterygii</taxon>
        <taxon>Neopterygii</taxon>
        <taxon>Teleostei</taxon>
        <taxon>Ostariophysi</taxon>
        <taxon>Cypriniformes</taxon>
        <taxon>Cyprinidae</taxon>
        <taxon>Cyprininae</taxon>
        <taxon>Cyprinus</taxon>
    </lineage>
</organism>
<accession>A0A8C2HQV9</accession>
<sequence>MPQERDLFPLEDLDIHLKSTYDHHLGLFQNKNQTVTNVIDFNESEDSKSETENKGMRVWVDTQKTSIYSIKGSIGYSRKHDGCFTRLVTTRNFYSLIFNYNSYKLIIN</sequence>
<proteinExistence type="predicted"/>
<dbReference type="Ensembl" id="ENSCCRT00020069729.1">
    <property type="protein sequence ID" value="ENSCCRP00020063343.1"/>
    <property type="gene ID" value="ENSCCRG00020029888.1"/>
</dbReference>